<dbReference type="EMBL" id="JAKWBI020000331">
    <property type="protein sequence ID" value="KAJ2896464.1"/>
    <property type="molecule type" value="Genomic_DNA"/>
</dbReference>
<evidence type="ECO:0000313" key="1">
    <source>
        <dbReference type="EMBL" id="KAJ2896464.1"/>
    </source>
</evidence>
<accession>A0AAD5RKL9</accession>
<keyword evidence="2" id="KW-1185">Reference proteome</keyword>
<dbReference type="Proteomes" id="UP001201980">
    <property type="component" value="Unassembled WGS sequence"/>
</dbReference>
<dbReference type="AlphaFoldDB" id="A0AAD5RKL9"/>
<name>A0AAD5RKL9_9PEZI</name>
<proteinExistence type="predicted"/>
<organism evidence="1 2">
    <name type="scientific">Zalerion maritima</name>
    <dbReference type="NCBI Taxonomy" id="339359"/>
    <lineage>
        <taxon>Eukaryota</taxon>
        <taxon>Fungi</taxon>
        <taxon>Dikarya</taxon>
        <taxon>Ascomycota</taxon>
        <taxon>Pezizomycotina</taxon>
        <taxon>Sordariomycetes</taxon>
        <taxon>Lulworthiomycetidae</taxon>
        <taxon>Lulworthiales</taxon>
        <taxon>Lulworthiaceae</taxon>
        <taxon>Zalerion</taxon>
    </lineage>
</organism>
<protein>
    <submittedName>
        <fullName evidence="1">Uncharacterized protein</fullName>
    </submittedName>
</protein>
<gene>
    <name evidence="1" type="ORF">MKZ38_005552</name>
</gene>
<reference evidence="1" key="1">
    <citation type="submission" date="2022-07" db="EMBL/GenBank/DDBJ databases">
        <title>Draft genome sequence of Zalerion maritima ATCC 34329, a (micro)plastics degrading marine fungus.</title>
        <authorList>
            <person name="Paco A."/>
            <person name="Goncalves M.F.M."/>
            <person name="Rocha-Santos T.A.P."/>
            <person name="Alves A."/>
        </authorList>
    </citation>
    <scope>NUCLEOTIDE SEQUENCE</scope>
    <source>
        <strain evidence="1">ATCC 34329</strain>
    </source>
</reference>
<sequence length="104" mass="11201">MQRESIHALLAPDTRWHIDLLLPGYGEDNDNDNDDDDGEDGPVLSLLFWIGLLRVLSSAAEWASRSGLGGVATTPPLPPPPTLAASQLRAAGTLVTLCWQLLRS</sequence>
<evidence type="ECO:0000313" key="2">
    <source>
        <dbReference type="Proteomes" id="UP001201980"/>
    </source>
</evidence>
<comment type="caution">
    <text evidence="1">The sequence shown here is derived from an EMBL/GenBank/DDBJ whole genome shotgun (WGS) entry which is preliminary data.</text>
</comment>